<evidence type="ECO:0000256" key="1">
    <source>
        <dbReference type="SAM" id="MobiDB-lite"/>
    </source>
</evidence>
<evidence type="ECO:0000313" key="3">
    <source>
        <dbReference type="EMBL" id="RSL54711.1"/>
    </source>
</evidence>
<reference evidence="3 4" key="1">
    <citation type="submission" date="2017-06" db="EMBL/GenBank/DDBJ databases">
        <title>Comparative genomic analysis of Ambrosia Fusariam Clade fungi.</title>
        <authorList>
            <person name="Stajich J.E."/>
            <person name="Carrillo J."/>
            <person name="Kijimoto T."/>
            <person name="Eskalen A."/>
            <person name="O'Donnell K."/>
            <person name="Kasson M."/>
        </authorList>
    </citation>
    <scope>NUCLEOTIDE SEQUENCE [LARGE SCALE GENOMIC DNA]</scope>
    <source>
        <strain evidence="3 4">NRRL62584</strain>
    </source>
</reference>
<name>A0A428PNQ2_9HYPO</name>
<evidence type="ECO:0000313" key="4">
    <source>
        <dbReference type="Proteomes" id="UP000288168"/>
    </source>
</evidence>
<protein>
    <recommendedName>
        <fullName evidence="2">DUF6546 domain-containing protein</fullName>
    </recommendedName>
</protein>
<keyword evidence="4" id="KW-1185">Reference proteome</keyword>
<feature type="compositionally biased region" description="Basic and acidic residues" evidence="1">
    <location>
        <begin position="145"/>
        <end position="164"/>
    </location>
</feature>
<evidence type="ECO:0000259" key="2">
    <source>
        <dbReference type="Pfam" id="PF20183"/>
    </source>
</evidence>
<proteinExistence type="predicted"/>
<gene>
    <name evidence="3" type="ORF">CEP54_009760</name>
</gene>
<dbReference type="InterPro" id="IPR046676">
    <property type="entry name" value="DUF6546"/>
</dbReference>
<dbReference type="OrthoDB" id="4688861at2759"/>
<comment type="caution">
    <text evidence="3">The sequence shown here is derived from an EMBL/GenBank/DDBJ whole genome shotgun (WGS) entry which is preliminary data.</text>
</comment>
<sequence length="459" mass="53609">MADEAPEIPRILPTFASLPAEIRLGIIAAATEHSPLHPLAVVSREWQHEVEKKTFESLFIDIGGLYFLFKYVTEIREHLVKRISLSIELPDYGCRFCPGPGDFHTESNKNFYNCMDAYSPSDSEHFFKGYYVGDPREDEAFGDPRTVDDERHEFSHNGRSRPEDRDAEEVYDMFDRFIMPFSRATVVKRLIIRRQCRRQYNPPLFYSLLAALPALEHIHYEPWRMHNEEYQDREWYPGNGIISWHLPRNLKTLTLFEDFNEDFWPGSDAPERIPNAQTSEALVGASLNLERLSASFMVDAWDFFIASERRWYSERKWENLEFLALTSRFVGPKDDERLTDLLVAAGTFALRAPRLRTMILWYGRRNRAYAFIYNRDDTSITWHGIWPVHLNQQRITDIWQRVVDSHDTRVPLLTGTRMVTDEIKSHGDAIHYLGLPTGAVVDALSLRQIRVEGRIVYTD</sequence>
<feature type="domain" description="DUF6546" evidence="2">
    <location>
        <begin position="246"/>
        <end position="437"/>
    </location>
</feature>
<dbReference type="Pfam" id="PF20183">
    <property type="entry name" value="DUF6546"/>
    <property type="match status" value="1"/>
</dbReference>
<dbReference type="AlphaFoldDB" id="A0A428PNQ2"/>
<dbReference type="EMBL" id="NKCI01000108">
    <property type="protein sequence ID" value="RSL54711.1"/>
    <property type="molecule type" value="Genomic_DNA"/>
</dbReference>
<dbReference type="Proteomes" id="UP000288168">
    <property type="component" value="Unassembled WGS sequence"/>
</dbReference>
<feature type="region of interest" description="Disordered" evidence="1">
    <location>
        <begin position="141"/>
        <end position="165"/>
    </location>
</feature>
<organism evidence="3 4">
    <name type="scientific">Fusarium duplospermum</name>
    <dbReference type="NCBI Taxonomy" id="1325734"/>
    <lineage>
        <taxon>Eukaryota</taxon>
        <taxon>Fungi</taxon>
        <taxon>Dikarya</taxon>
        <taxon>Ascomycota</taxon>
        <taxon>Pezizomycotina</taxon>
        <taxon>Sordariomycetes</taxon>
        <taxon>Hypocreomycetidae</taxon>
        <taxon>Hypocreales</taxon>
        <taxon>Nectriaceae</taxon>
        <taxon>Fusarium</taxon>
        <taxon>Fusarium solani species complex</taxon>
    </lineage>
</organism>
<accession>A0A428PNQ2</accession>